<organism evidence="3 4">
    <name type="scientific">Paraflavisolibacter caeni</name>
    <dbReference type="NCBI Taxonomy" id="2982496"/>
    <lineage>
        <taxon>Bacteria</taxon>
        <taxon>Pseudomonadati</taxon>
        <taxon>Bacteroidota</taxon>
        <taxon>Chitinophagia</taxon>
        <taxon>Chitinophagales</taxon>
        <taxon>Chitinophagaceae</taxon>
        <taxon>Paraflavisolibacter</taxon>
    </lineage>
</organism>
<proteinExistence type="predicted"/>
<gene>
    <name evidence="3" type="ORF">OCK74_26380</name>
</gene>
<feature type="domain" description="FecR protein" evidence="2">
    <location>
        <begin position="136"/>
        <end position="236"/>
    </location>
</feature>
<feature type="transmembrane region" description="Helical" evidence="1">
    <location>
        <begin position="105"/>
        <end position="126"/>
    </location>
</feature>
<keyword evidence="1" id="KW-0472">Membrane</keyword>
<dbReference type="Pfam" id="PF04773">
    <property type="entry name" value="FecR"/>
    <property type="match status" value="1"/>
</dbReference>
<protein>
    <submittedName>
        <fullName evidence="3">FecR domain-containing protein</fullName>
    </submittedName>
</protein>
<reference evidence="3" key="1">
    <citation type="submission" date="2022-09" db="EMBL/GenBank/DDBJ databases">
        <authorList>
            <person name="Yuan C."/>
            <person name="Ke Z."/>
        </authorList>
    </citation>
    <scope>NUCLEOTIDE SEQUENCE</scope>
    <source>
        <strain evidence="3">LB-8</strain>
    </source>
</reference>
<evidence type="ECO:0000259" key="2">
    <source>
        <dbReference type="Pfam" id="PF04773"/>
    </source>
</evidence>
<dbReference type="Gene3D" id="3.55.50.30">
    <property type="match status" value="1"/>
</dbReference>
<name>A0A9X2Y0G4_9BACT</name>
<dbReference type="AlphaFoldDB" id="A0A9X2Y0G4"/>
<keyword evidence="1" id="KW-1133">Transmembrane helix</keyword>
<dbReference type="PANTHER" id="PTHR30273:SF2">
    <property type="entry name" value="PROTEIN FECR"/>
    <property type="match status" value="1"/>
</dbReference>
<evidence type="ECO:0000256" key="1">
    <source>
        <dbReference type="SAM" id="Phobius"/>
    </source>
</evidence>
<dbReference type="PIRSF" id="PIRSF018266">
    <property type="entry name" value="FecR"/>
    <property type="match status" value="1"/>
</dbReference>
<dbReference type="GO" id="GO:0016989">
    <property type="term" value="F:sigma factor antagonist activity"/>
    <property type="evidence" value="ECO:0007669"/>
    <property type="project" value="TreeGrafter"/>
</dbReference>
<dbReference type="InterPro" id="IPR006860">
    <property type="entry name" value="FecR"/>
</dbReference>
<keyword evidence="4" id="KW-1185">Reference proteome</keyword>
<dbReference type="EMBL" id="JAOTIF010000041">
    <property type="protein sequence ID" value="MCU7552675.1"/>
    <property type="molecule type" value="Genomic_DNA"/>
</dbReference>
<dbReference type="Proteomes" id="UP001155483">
    <property type="component" value="Unassembled WGS sequence"/>
</dbReference>
<reference evidence="3" key="2">
    <citation type="submission" date="2023-04" db="EMBL/GenBank/DDBJ databases">
        <title>Paracnuella aquatica gen. nov., sp. nov., a member of the family Chitinophagaceae isolated from a hot spring.</title>
        <authorList>
            <person name="Wang C."/>
        </authorList>
    </citation>
    <scope>NUCLEOTIDE SEQUENCE</scope>
    <source>
        <strain evidence="3">LB-8</strain>
    </source>
</reference>
<evidence type="ECO:0000313" key="3">
    <source>
        <dbReference type="EMBL" id="MCU7552675.1"/>
    </source>
</evidence>
<sequence>MTNSSNRYTDFRAEDFICDPFFQEWVIAPNEEKELFWKDFLANCPDKNEAVEKARAVLLNISFAEHLPSDDLVQRSLNRHLEAILNSEGGKVVRMKPFTSRFGKLLRVAAVFGGVALTLFLATQFFRSDKAEKLAVQTEYGKLKQVLLPDSSSIVLNAHSKIEYNKDWNKSKKREVWLEGEAFFDVRHLNQDTMNVKAHDHFIVHTEDLDVEVLGTSFNIRQRRGKTEVVLQTGRIKLSFKDNSHEDIIMKPGEVVTYNPEENDFSRTTAVPENYTAWKEKKLLLNNPTVDEIAAYLEDNFGKKIILQDDALGERKIEGPILLTNLDDALFILSTVLSTEVIRKDSSTIILRHR</sequence>
<evidence type="ECO:0000313" key="4">
    <source>
        <dbReference type="Proteomes" id="UP001155483"/>
    </source>
</evidence>
<dbReference type="Gene3D" id="2.60.120.1440">
    <property type="match status" value="1"/>
</dbReference>
<comment type="caution">
    <text evidence="3">The sequence shown here is derived from an EMBL/GenBank/DDBJ whole genome shotgun (WGS) entry which is preliminary data.</text>
</comment>
<accession>A0A9X2Y0G4</accession>
<keyword evidence="1" id="KW-0812">Transmembrane</keyword>
<dbReference type="InterPro" id="IPR012373">
    <property type="entry name" value="Ferrdict_sens_TM"/>
</dbReference>
<dbReference type="RefSeq" id="WP_279300113.1">
    <property type="nucleotide sequence ID" value="NZ_JAOTIF010000041.1"/>
</dbReference>
<dbReference type="PANTHER" id="PTHR30273">
    <property type="entry name" value="PERIPLASMIC SIGNAL SENSOR AND SIGMA FACTOR ACTIVATOR FECR-RELATED"/>
    <property type="match status" value="1"/>
</dbReference>